<dbReference type="GO" id="GO:0016031">
    <property type="term" value="P:tRNA import into mitochondrion"/>
    <property type="evidence" value="ECO:0007669"/>
    <property type="project" value="TreeGrafter"/>
</dbReference>
<evidence type="ECO:0000256" key="6">
    <source>
        <dbReference type="ARBA" id="ARBA00022927"/>
    </source>
</evidence>
<evidence type="ECO:0000313" key="12">
    <source>
        <dbReference type="EnsemblMetazoa" id="XP_022644910"/>
    </source>
</evidence>
<dbReference type="InterPro" id="IPR002056">
    <property type="entry name" value="MAS20"/>
</dbReference>
<dbReference type="GO" id="GO:0006886">
    <property type="term" value="P:intracellular protein transport"/>
    <property type="evidence" value="ECO:0007669"/>
    <property type="project" value="InterPro"/>
</dbReference>
<accession>A0A7M7J9G3</accession>
<evidence type="ECO:0000256" key="1">
    <source>
        <dbReference type="ARBA" id="ARBA00004572"/>
    </source>
</evidence>
<dbReference type="GeneID" id="111243499"/>
<dbReference type="Proteomes" id="UP000594260">
    <property type="component" value="Unplaced"/>
</dbReference>
<dbReference type="PRINTS" id="PR00351">
    <property type="entry name" value="OM20RECEPTOR"/>
</dbReference>
<feature type="transmembrane region" description="Helical" evidence="11">
    <location>
        <begin position="6"/>
        <end position="27"/>
    </location>
</feature>
<dbReference type="InParanoid" id="A0A7M7J9G3"/>
<dbReference type="FunCoup" id="A0A7M7J9G3">
    <property type="interactions" value="1604"/>
</dbReference>
<keyword evidence="3" id="KW-0813">Transport</keyword>
<organism evidence="12 13">
    <name type="scientific">Varroa destructor</name>
    <name type="common">Honeybee mite</name>
    <dbReference type="NCBI Taxonomy" id="109461"/>
    <lineage>
        <taxon>Eukaryota</taxon>
        <taxon>Metazoa</taxon>
        <taxon>Ecdysozoa</taxon>
        <taxon>Arthropoda</taxon>
        <taxon>Chelicerata</taxon>
        <taxon>Arachnida</taxon>
        <taxon>Acari</taxon>
        <taxon>Parasitiformes</taxon>
        <taxon>Mesostigmata</taxon>
        <taxon>Gamasina</taxon>
        <taxon>Dermanyssoidea</taxon>
        <taxon>Varroidae</taxon>
        <taxon>Varroa</taxon>
    </lineage>
</organism>
<reference evidence="12" key="1">
    <citation type="submission" date="2021-01" db="UniProtKB">
        <authorList>
            <consortium name="EnsemblMetazoa"/>
        </authorList>
    </citation>
    <scope>IDENTIFICATION</scope>
</reference>
<name>A0A7M7J9G3_VARDE</name>
<keyword evidence="7 11" id="KW-1133">Transmembrane helix</keyword>
<proteinExistence type="inferred from homology"/>
<keyword evidence="8 10" id="KW-0496">Mitochondrion</keyword>
<dbReference type="GO" id="GO:0005742">
    <property type="term" value="C:mitochondrial outer membrane translocase complex"/>
    <property type="evidence" value="ECO:0007669"/>
    <property type="project" value="UniProtKB-UniRule"/>
</dbReference>
<dbReference type="GO" id="GO:0008320">
    <property type="term" value="F:protein transmembrane transporter activity"/>
    <property type="evidence" value="ECO:0007669"/>
    <property type="project" value="TreeGrafter"/>
</dbReference>
<comment type="subcellular location">
    <subcellularLocation>
        <location evidence="1">Mitochondrion outer membrane</location>
        <topology evidence="1">Single-pass membrane protein</topology>
    </subcellularLocation>
</comment>
<dbReference type="OrthoDB" id="2154253at2759"/>
<evidence type="ECO:0000256" key="7">
    <source>
        <dbReference type="ARBA" id="ARBA00022989"/>
    </source>
</evidence>
<evidence type="ECO:0000256" key="11">
    <source>
        <dbReference type="SAM" id="Phobius"/>
    </source>
</evidence>
<dbReference type="OMA" id="PPPIFQI"/>
<sequence length="143" mass="16349">MLPSSTSNTALVAAGIAGTLFLGYCIYFDHRRRSDPLYKQKIRERRQKAKKEKRFVVPDTRDQDAVQKFFLQEVQTGETLLHLGDTEGGIEHLSAAVAICEQPQQLLQILQHTLPPQVFNMMLNKLPEISRQLQRTSIEEDVE</sequence>
<evidence type="ECO:0000256" key="4">
    <source>
        <dbReference type="ARBA" id="ARBA00022692"/>
    </source>
</evidence>
<keyword evidence="4 11" id="KW-0812">Transmembrane</keyword>
<dbReference type="KEGG" id="vde:111243499"/>
<evidence type="ECO:0000256" key="10">
    <source>
        <dbReference type="PIRNR" id="PIRNR037707"/>
    </source>
</evidence>
<dbReference type="InterPro" id="IPR023392">
    <property type="entry name" value="Tom20_dom_sf"/>
</dbReference>
<protein>
    <recommendedName>
        <fullName evidence="14">Mitochondrial import receptor subunit TOM20 homolog</fullName>
    </recommendedName>
</protein>
<evidence type="ECO:0000256" key="5">
    <source>
        <dbReference type="ARBA" id="ARBA00022787"/>
    </source>
</evidence>
<dbReference type="GO" id="GO:0006605">
    <property type="term" value="P:protein targeting"/>
    <property type="evidence" value="ECO:0007669"/>
    <property type="project" value="InterPro"/>
</dbReference>
<comment type="similarity">
    <text evidence="2 10">Belongs to the Tom20 family.</text>
</comment>
<keyword evidence="13" id="KW-1185">Reference proteome</keyword>
<dbReference type="EnsemblMetazoa" id="XM_022789175">
    <property type="protein sequence ID" value="XP_022644910"/>
    <property type="gene ID" value="LOC111243499"/>
</dbReference>
<dbReference type="PANTHER" id="PTHR12430">
    <property type="entry name" value="MITOCHONDRIAL IMPORT RECEPTOR SUBUNIT TOM20"/>
    <property type="match status" value="1"/>
</dbReference>
<dbReference type="Pfam" id="PF02064">
    <property type="entry name" value="MAS20"/>
    <property type="match status" value="1"/>
</dbReference>
<evidence type="ECO:0000256" key="8">
    <source>
        <dbReference type="ARBA" id="ARBA00023128"/>
    </source>
</evidence>
<dbReference type="Gene3D" id="1.20.960.10">
    <property type="entry name" value="Mitochondrial outer membrane translocase complex, subunit Tom20 domain"/>
    <property type="match status" value="1"/>
</dbReference>
<dbReference type="SUPFAM" id="SSF47157">
    <property type="entry name" value="Mitochondrial import receptor subunit Tom20"/>
    <property type="match status" value="1"/>
</dbReference>
<keyword evidence="9 10" id="KW-0472">Membrane</keyword>
<evidence type="ECO:0008006" key="14">
    <source>
        <dbReference type="Google" id="ProtNLM"/>
    </source>
</evidence>
<dbReference type="GO" id="GO:0030943">
    <property type="term" value="F:mitochondrion targeting sequence binding"/>
    <property type="evidence" value="ECO:0007669"/>
    <property type="project" value="TreeGrafter"/>
</dbReference>
<keyword evidence="5 10" id="KW-1000">Mitochondrion outer membrane</keyword>
<evidence type="ECO:0000313" key="13">
    <source>
        <dbReference type="Proteomes" id="UP000594260"/>
    </source>
</evidence>
<keyword evidence="6" id="KW-0653">Protein transport</keyword>
<dbReference type="InterPro" id="IPR022422">
    <property type="entry name" value="MAS20_rcpt_metazoan"/>
</dbReference>
<dbReference type="GO" id="GO:0030150">
    <property type="term" value="P:protein import into mitochondrial matrix"/>
    <property type="evidence" value="ECO:0007669"/>
    <property type="project" value="TreeGrafter"/>
</dbReference>
<evidence type="ECO:0000256" key="3">
    <source>
        <dbReference type="ARBA" id="ARBA00022448"/>
    </source>
</evidence>
<evidence type="ECO:0000256" key="2">
    <source>
        <dbReference type="ARBA" id="ARBA00005792"/>
    </source>
</evidence>
<evidence type="ECO:0000256" key="9">
    <source>
        <dbReference type="ARBA" id="ARBA00023136"/>
    </source>
</evidence>
<dbReference type="AlphaFoldDB" id="A0A7M7J9G3"/>
<dbReference type="RefSeq" id="XP_022644910.1">
    <property type="nucleotide sequence ID" value="XM_022789175.1"/>
</dbReference>
<dbReference type="PRINTS" id="PR01989">
    <property type="entry name" value="EUOM20RECPTR"/>
</dbReference>
<dbReference type="PANTHER" id="PTHR12430:SF0">
    <property type="entry name" value="TRANSLOCASE OF OUTER MITOCHONDRIAL MEMBRANE 20"/>
    <property type="match status" value="1"/>
</dbReference>
<dbReference type="PIRSF" id="PIRSF037707">
    <property type="entry name" value="MAS20_rcpt"/>
    <property type="match status" value="1"/>
</dbReference>